<protein>
    <submittedName>
        <fullName evidence="1">Uncharacterized protein</fullName>
    </submittedName>
</protein>
<dbReference type="EMBL" id="JBBMEJ010000001">
    <property type="protein sequence ID" value="MEQ2369596.1"/>
    <property type="molecule type" value="Genomic_DNA"/>
</dbReference>
<sequence length="57" mass="6918">MVKNKENQQQKQKDRKKVQFIVTREFSGSQTMREAFEQLIERHTCEQFEEWLGKKAS</sequence>
<organism evidence="1 2">
    <name type="scientific">Blautia aquisgranensis</name>
    <dbReference type="NCBI Taxonomy" id="3133153"/>
    <lineage>
        <taxon>Bacteria</taxon>
        <taxon>Bacillati</taxon>
        <taxon>Bacillota</taxon>
        <taxon>Clostridia</taxon>
        <taxon>Lachnospirales</taxon>
        <taxon>Lachnospiraceae</taxon>
        <taxon>Blautia</taxon>
    </lineage>
</organism>
<gene>
    <name evidence="1" type="ORF">WMO28_01320</name>
</gene>
<reference evidence="1 2" key="1">
    <citation type="submission" date="2024-03" db="EMBL/GenBank/DDBJ databases">
        <title>Human intestinal bacterial collection.</title>
        <authorList>
            <person name="Pauvert C."/>
            <person name="Hitch T.C.A."/>
            <person name="Clavel T."/>
        </authorList>
    </citation>
    <scope>NUCLEOTIDE SEQUENCE [LARGE SCALE GENOMIC DNA]</scope>
    <source>
        <strain evidence="1 2">CLA-JM-H16</strain>
    </source>
</reference>
<name>A0ABV1BBI5_9FIRM</name>
<keyword evidence="2" id="KW-1185">Reference proteome</keyword>
<evidence type="ECO:0000313" key="2">
    <source>
        <dbReference type="Proteomes" id="UP001473063"/>
    </source>
</evidence>
<comment type="caution">
    <text evidence="1">The sequence shown here is derived from an EMBL/GenBank/DDBJ whole genome shotgun (WGS) entry which is preliminary data.</text>
</comment>
<evidence type="ECO:0000313" key="1">
    <source>
        <dbReference type="EMBL" id="MEQ2369596.1"/>
    </source>
</evidence>
<proteinExistence type="predicted"/>
<dbReference type="RefSeq" id="WP_276891467.1">
    <property type="nucleotide sequence ID" value="NZ_JBBMEJ010000001.1"/>
</dbReference>
<dbReference type="Proteomes" id="UP001473063">
    <property type="component" value="Unassembled WGS sequence"/>
</dbReference>
<accession>A0ABV1BBI5</accession>